<evidence type="ECO:0000313" key="10">
    <source>
        <dbReference type="Proteomes" id="UP001206895"/>
    </source>
</evidence>
<dbReference type="PROSITE" id="PS00490">
    <property type="entry name" value="MOLYBDOPTERIN_PROK_2"/>
    <property type="match status" value="1"/>
</dbReference>
<dbReference type="Pfam" id="PF04879">
    <property type="entry name" value="Molybdop_Fe4S4"/>
    <property type="match status" value="1"/>
</dbReference>
<evidence type="ECO:0000259" key="8">
    <source>
        <dbReference type="PROSITE" id="PS51669"/>
    </source>
</evidence>
<protein>
    <submittedName>
        <fullName evidence="9">Anaerobic selenocysteine-containing dehydrogenase</fullName>
    </submittedName>
</protein>
<reference evidence="9 10" key="1">
    <citation type="submission" date="2022-06" db="EMBL/GenBank/DDBJ databases">
        <title>Genomic Encyclopedia of Archaeal and Bacterial Type Strains, Phase II (KMG-II): from individual species to whole genera.</title>
        <authorList>
            <person name="Goeker M."/>
        </authorList>
    </citation>
    <scope>NUCLEOTIDE SEQUENCE [LARGE SCALE GENOMIC DNA]</scope>
    <source>
        <strain evidence="9 10">DSM 44693</strain>
    </source>
</reference>
<organism evidence="9 10">
    <name type="scientific">Williamsia maris</name>
    <dbReference type="NCBI Taxonomy" id="72806"/>
    <lineage>
        <taxon>Bacteria</taxon>
        <taxon>Bacillati</taxon>
        <taxon>Actinomycetota</taxon>
        <taxon>Actinomycetes</taxon>
        <taxon>Mycobacteriales</taxon>
        <taxon>Nocardiaceae</taxon>
        <taxon>Williamsia</taxon>
    </lineage>
</organism>
<dbReference type="Pfam" id="PF00384">
    <property type="entry name" value="Molybdopterin"/>
    <property type="match status" value="1"/>
</dbReference>
<dbReference type="Proteomes" id="UP001206895">
    <property type="component" value="Unassembled WGS sequence"/>
</dbReference>
<keyword evidence="4" id="KW-0479">Metal-binding</keyword>
<evidence type="ECO:0000256" key="3">
    <source>
        <dbReference type="ARBA" id="ARBA00022505"/>
    </source>
</evidence>
<dbReference type="Gene3D" id="3.40.228.10">
    <property type="entry name" value="Dimethylsulfoxide Reductase, domain 2"/>
    <property type="match status" value="1"/>
</dbReference>
<dbReference type="InterPro" id="IPR006656">
    <property type="entry name" value="Mopterin_OxRdtase"/>
</dbReference>
<dbReference type="SMART" id="SM00926">
    <property type="entry name" value="Molybdop_Fe4S4"/>
    <property type="match status" value="1"/>
</dbReference>
<accession>A0ABT1HJG7</accession>
<dbReference type="Gene3D" id="2.20.25.90">
    <property type="entry name" value="ADC-like domains"/>
    <property type="match status" value="1"/>
</dbReference>
<evidence type="ECO:0000313" key="9">
    <source>
        <dbReference type="EMBL" id="MCP2178068.1"/>
    </source>
</evidence>
<dbReference type="PANTHER" id="PTHR43742">
    <property type="entry name" value="TRIMETHYLAMINE-N-OXIDE REDUCTASE"/>
    <property type="match status" value="1"/>
</dbReference>
<keyword evidence="5" id="KW-0560">Oxidoreductase</keyword>
<feature type="domain" description="4Fe-4S Mo/W bis-MGD-type" evidence="8">
    <location>
        <begin position="24"/>
        <end position="81"/>
    </location>
</feature>
<evidence type="ECO:0000256" key="7">
    <source>
        <dbReference type="ARBA" id="ARBA00023014"/>
    </source>
</evidence>
<dbReference type="Gene3D" id="3.40.50.740">
    <property type="match status" value="1"/>
</dbReference>
<dbReference type="InterPro" id="IPR006963">
    <property type="entry name" value="Mopterin_OxRdtase_4Fe-4S_dom"/>
</dbReference>
<comment type="caution">
    <text evidence="9">The sequence shown here is derived from an EMBL/GenBank/DDBJ whole genome shotgun (WGS) entry which is preliminary data.</text>
</comment>
<dbReference type="InterPro" id="IPR009010">
    <property type="entry name" value="Asp_de-COase-like_dom_sf"/>
</dbReference>
<dbReference type="Pfam" id="PF01568">
    <property type="entry name" value="Molydop_binding"/>
    <property type="match status" value="1"/>
</dbReference>
<dbReference type="CDD" id="cd02766">
    <property type="entry name" value="MopB_3"/>
    <property type="match status" value="1"/>
</dbReference>
<keyword evidence="7" id="KW-0411">Iron-sulfur</keyword>
<dbReference type="PROSITE" id="PS51669">
    <property type="entry name" value="4FE4S_MOW_BIS_MGD"/>
    <property type="match status" value="1"/>
</dbReference>
<evidence type="ECO:0000256" key="5">
    <source>
        <dbReference type="ARBA" id="ARBA00023002"/>
    </source>
</evidence>
<keyword evidence="3" id="KW-0500">Molybdenum</keyword>
<comment type="similarity">
    <text evidence="2">Belongs to the prokaryotic molybdopterin-containing oxidoreductase family.</text>
</comment>
<proteinExistence type="inferred from homology"/>
<dbReference type="PANTHER" id="PTHR43742:SF6">
    <property type="entry name" value="OXIDOREDUCTASE YYAE-RELATED"/>
    <property type="match status" value="1"/>
</dbReference>
<comment type="cofactor">
    <cofactor evidence="1">
        <name>Mo-bis(molybdopterin guanine dinucleotide)</name>
        <dbReference type="ChEBI" id="CHEBI:60539"/>
    </cofactor>
</comment>
<dbReference type="RefSeq" id="WP_253663029.1">
    <property type="nucleotide sequence ID" value="NZ_BAAAJQ010000003.1"/>
</dbReference>
<dbReference type="SUPFAM" id="SSF50692">
    <property type="entry name" value="ADC-like"/>
    <property type="match status" value="1"/>
</dbReference>
<dbReference type="Gene3D" id="2.40.40.20">
    <property type="match status" value="1"/>
</dbReference>
<evidence type="ECO:0000256" key="6">
    <source>
        <dbReference type="ARBA" id="ARBA00023004"/>
    </source>
</evidence>
<keyword evidence="10" id="KW-1185">Reference proteome</keyword>
<evidence type="ECO:0000256" key="1">
    <source>
        <dbReference type="ARBA" id="ARBA00001942"/>
    </source>
</evidence>
<keyword evidence="6" id="KW-0408">Iron</keyword>
<dbReference type="InterPro" id="IPR006655">
    <property type="entry name" value="Mopterin_OxRdtase_prok_CS"/>
</dbReference>
<evidence type="ECO:0000256" key="4">
    <source>
        <dbReference type="ARBA" id="ARBA00022723"/>
    </source>
</evidence>
<dbReference type="SUPFAM" id="SSF53706">
    <property type="entry name" value="Formate dehydrogenase/DMSO reductase, domains 1-3"/>
    <property type="match status" value="1"/>
</dbReference>
<name>A0ABT1HJG7_9NOCA</name>
<dbReference type="InterPro" id="IPR006657">
    <property type="entry name" value="MoPterin_dinucl-bd_dom"/>
</dbReference>
<dbReference type="Gene3D" id="3.30.2070.10">
    <property type="entry name" value="Formate dehydrogenase/DMSO reductase"/>
    <property type="match status" value="1"/>
</dbReference>
<dbReference type="InterPro" id="IPR050612">
    <property type="entry name" value="Prok_Mopterin_Oxidored"/>
</dbReference>
<gene>
    <name evidence="9" type="ORF">LX13_003909</name>
</gene>
<evidence type="ECO:0000256" key="2">
    <source>
        <dbReference type="ARBA" id="ARBA00010312"/>
    </source>
</evidence>
<sequence>MPTLSEISPPIADPSATVHSPAKELTVLGACPQDCPDSCAMVVTVADGVATSVSGSKSMPYTNGGLCVKVDNYLDKVYSPDRLLYPMKRSGPKGSNQFERISWDEAIATIAEKFTSISEEFGSEAIMPCNYLGTQGITQGLNVGDAFFNRLGATVAERTYCDAGSCTAYAMTVGDTAGVDPESFVHSKFILVWASNVMSTNLHLWPYIAEAKKRGAKVVVIDPVKTRTAKAASQYIPIRPGTDGALALAMIHVIIAEGLTDDAYIADHTVGYDELVERVAGYTPEWASEETGIPVDDICTLAREYAQSQPSVIRIGVAIERSAGGGQAVRAISCLPALVGAWRKPGGGLLQLPLWAFPVNWPAFLQTELQTPGTRVINLFRLGEALTGGLELDTPLKGLMVYNSNPVVVCPDQDRMIEGLSREDLFTVVSDHFLTDTASYADIVLPATTQLEQDDINFSWGHLFVTYNNRSIEPRGEAIPNSELFRRLAAAMGFTEAAFLRTDEELLADAYDWDAPAMEGITLESLREKGWQRLNLPSPEEYAPHAEGNFRTPSGKTEFVSSAAAGGNFVLPLFRQGSNDHQPGQPVDPLPHYIAPRETSRANPELADKFPLNLLSPKSHAYINSSFANIAMHQKVQREPSLLINPIDAAARGIESGAQVRVFNDRGEFIVIAKTDKSVMPGVTVCSMGYWRKNSISLSTPASLNPTVFADLGNAPTFSDTLVEVALVEQVGVNTENG</sequence>
<dbReference type="EMBL" id="JAMTCJ010000004">
    <property type="protein sequence ID" value="MCP2178068.1"/>
    <property type="molecule type" value="Genomic_DNA"/>
</dbReference>